<dbReference type="VEuPathDB" id="CryptoDB:Cvel_7708"/>
<evidence type="ECO:0000313" key="2">
    <source>
        <dbReference type="EMBL" id="CUC10257.1"/>
    </source>
</evidence>
<dbReference type="AlphaFoldDB" id="A0A0K6S9G0"/>
<accession>A0A0K6S9G0</accession>
<gene>
    <name evidence="2" type="ORF">Cvel_7708.t1.CR1</name>
</gene>
<protein>
    <submittedName>
        <fullName evidence="2">Uncharacterized protein</fullName>
    </submittedName>
</protein>
<keyword evidence="1" id="KW-0732">Signal</keyword>
<proteinExistence type="predicted"/>
<dbReference type="PhylomeDB" id="A0A0K6S9G0"/>
<reference evidence="2" key="1">
    <citation type="submission" date="2014-11" db="EMBL/GenBank/DDBJ databases">
        <title>Molecular phylogeny of cliff fern family Woodsiaceae with morphological implications.</title>
        <authorList>
            <person name="Shao Y.-Z."/>
            <person name="Wei R."/>
            <person name="Zhang X.-C."/>
        </authorList>
    </citation>
    <scope>NUCLEOTIDE SEQUENCE</scope>
</reference>
<feature type="signal peptide" evidence="1">
    <location>
        <begin position="1"/>
        <end position="19"/>
    </location>
</feature>
<sequence>MALLYLTSFLFVFLGLSRGLHLRDERAETEKIKPEDIGYKQLGEACVGQEWGKTDCAFATVEYESALFIEDIIQQLMCFTSSGNKAEEGEEGTCLIPQGGYCWLTSIASLYKNKDGTTKAEKWQGGFTIHYGGCGSGVGNCKRKSDPAKFVSRKRDYKEVWNHGDALQVGRSWGLNEAARLFRVHWREGKRDQGGFEDLFQFFVAPPSVNSSVTVFSTQSYSVGFTCAEEDGEIFGLFLLDVKPQEEEFAFITGLESLSGTYVSDVLVPCANAPDNSQGGNRNGLVVVPPNTALHCVLMDSRDGEGNPGVPADSTEVDAQRAGYMDVRFADGSQFVSGDNFAAVIVTGAERNETLVEDFGIPSACAAFGSIFVKVPKGLGFSEGDMVDAAKGDAEKKTDEGHSGFGDFFPFKDLSDGLKFELPDLGGFSSPSKDSFQGAKGKGPFKGVVSYYLNSPAINSTVTVLSTPLVDLEFNCLERDGRVYGQQSLNLNSRSVMSDDTNVEAEDLDDFHLRFENGLQIQQHDEEVASVVTGTEGNSNFTQFFKAPSSCVTFGPIILDIPKGVPFEVNSNPPAQKYSSDLKDTKDLSSGGFKLDGLSDSLNLDFDLSGLSSGGLGGKGDAILKGKKDILQYFEEVLGIFFMTVKAGKSDLAFIVENDDGDTTDTFFGIRGRQAIDGPQNDLVIVPAGEELVCFLEEFGTGDLDDGPNLNETGILVQTDDEVMVQFSDGFQFTIGDQSTPIILTGVDGNSTLTDSFGVPSSCAAFGYVNFLIPKGEKVNTLGGPGGLPSAGDLP</sequence>
<feature type="chain" id="PRO_5005508461" evidence="1">
    <location>
        <begin position="20"/>
        <end position="795"/>
    </location>
</feature>
<evidence type="ECO:0000256" key="1">
    <source>
        <dbReference type="SAM" id="SignalP"/>
    </source>
</evidence>
<organism evidence="2">
    <name type="scientific">Chromera velia CCMP2878</name>
    <dbReference type="NCBI Taxonomy" id="1169474"/>
    <lineage>
        <taxon>Eukaryota</taxon>
        <taxon>Sar</taxon>
        <taxon>Alveolata</taxon>
        <taxon>Colpodellida</taxon>
        <taxon>Chromeraceae</taxon>
        <taxon>Chromera</taxon>
    </lineage>
</organism>
<dbReference type="EMBL" id="CDMZ01003323">
    <property type="protein sequence ID" value="CUC10257.1"/>
    <property type="molecule type" value="Genomic_DNA"/>
</dbReference>
<name>A0A0K6S9G0_9ALVE</name>